<keyword evidence="5 12" id="KW-0732">Signal</keyword>
<feature type="domain" description="Phytocyanin" evidence="13">
    <location>
        <begin position="23"/>
        <end position="122"/>
    </location>
</feature>
<dbReference type="GO" id="GO:0046872">
    <property type="term" value="F:metal ion binding"/>
    <property type="evidence" value="ECO:0007669"/>
    <property type="project" value="UniProtKB-KW"/>
</dbReference>
<evidence type="ECO:0000256" key="5">
    <source>
        <dbReference type="ARBA" id="ARBA00022729"/>
    </source>
</evidence>
<dbReference type="GO" id="GO:0009055">
    <property type="term" value="F:electron transfer activity"/>
    <property type="evidence" value="ECO:0007669"/>
    <property type="project" value="InterPro"/>
</dbReference>
<comment type="subcellular location">
    <subcellularLocation>
        <location evidence="1">Membrane</location>
        <topology evidence="1">Single-pass type I membrane protein</topology>
    </subcellularLocation>
</comment>
<evidence type="ECO:0000259" key="13">
    <source>
        <dbReference type="PROSITE" id="PS51485"/>
    </source>
</evidence>
<dbReference type="Gene3D" id="2.60.40.420">
    <property type="entry name" value="Cupredoxins - blue copper proteins"/>
    <property type="match status" value="1"/>
</dbReference>
<organism evidence="14 15">
    <name type="scientific">Rosa chinensis</name>
    <name type="common">China rose</name>
    <dbReference type="NCBI Taxonomy" id="74649"/>
    <lineage>
        <taxon>Eukaryota</taxon>
        <taxon>Viridiplantae</taxon>
        <taxon>Streptophyta</taxon>
        <taxon>Embryophyta</taxon>
        <taxon>Tracheophyta</taxon>
        <taxon>Spermatophyta</taxon>
        <taxon>Magnoliopsida</taxon>
        <taxon>eudicotyledons</taxon>
        <taxon>Gunneridae</taxon>
        <taxon>Pentapetalae</taxon>
        <taxon>rosids</taxon>
        <taxon>fabids</taxon>
        <taxon>Rosales</taxon>
        <taxon>Rosaceae</taxon>
        <taxon>Rosoideae</taxon>
        <taxon>Rosoideae incertae sedis</taxon>
        <taxon>Rosa</taxon>
    </lineage>
</organism>
<evidence type="ECO:0000256" key="11">
    <source>
        <dbReference type="ARBA" id="ARBA00023180"/>
    </source>
</evidence>
<protein>
    <submittedName>
        <fullName evidence="14">Putative cupredoxin</fullName>
    </submittedName>
</protein>
<proteinExistence type="predicted"/>
<accession>A0A2P6SG95</accession>
<evidence type="ECO:0000256" key="9">
    <source>
        <dbReference type="ARBA" id="ARBA00023136"/>
    </source>
</evidence>
<reference evidence="14 15" key="1">
    <citation type="journal article" date="2018" name="Nat. Genet.">
        <title>The Rosa genome provides new insights in the design of modern roses.</title>
        <authorList>
            <person name="Bendahmane M."/>
        </authorList>
    </citation>
    <scope>NUCLEOTIDE SEQUENCE [LARGE SCALE GENOMIC DNA]</scope>
    <source>
        <strain evidence="15">cv. Old Blush</strain>
    </source>
</reference>
<dbReference type="AlphaFoldDB" id="A0A2P6SG95"/>
<dbReference type="PROSITE" id="PS51485">
    <property type="entry name" value="PHYTOCYANIN"/>
    <property type="match status" value="1"/>
</dbReference>
<keyword evidence="11" id="KW-0325">Glycoprotein</keyword>
<evidence type="ECO:0000313" key="15">
    <source>
        <dbReference type="Proteomes" id="UP000238479"/>
    </source>
</evidence>
<keyword evidence="2" id="KW-0813">Transport</keyword>
<evidence type="ECO:0000256" key="2">
    <source>
        <dbReference type="ARBA" id="ARBA00022448"/>
    </source>
</evidence>
<name>A0A2P6SG95_ROSCH</name>
<dbReference type="FunFam" id="2.60.40.420:FF:000067">
    <property type="entry name" value="Cupredoxin superfamily protein"/>
    <property type="match status" value="1"/>
</dbReference>
<keyword evidence="4" id="KW-0479">Metal-binding</keyword>
<dbReference type="Proteomes" id="UP000238479">
    <property type="component" value="Chromosome 1"/>
</dbReference>
<evidence type="ECO:0000256" key="4">
    <source>
        <dbReference type="ARBA" id="ARBA00022723"/>
    </source>
</evidence>
<dbReference type="GO" id="GO:0009610">
    <property type="term" value="P:response to symbiotic fungus"/>
    <property type="evidence" value="ECO:0007669"/>
    <property type="project" value="UniProtKB-ARBA"/>
</dbReference>
<evidence type="ECO:0000313" key="14">
    <source>
        <dbReference type="EMBL" id="PRQ57704.1"/>
    </source>
</evidence>
<dbReference type="STRING" id="74649.A0A2P6SG95"/>
<dbReference type="Pfam" id="PF02298">
    <property type="entry name" value="Cu_bind_like"/>
    <property type="match status" value="1"/>
</dbReference>
<feature type="chain" id="PRO_5015181470" evidence="12">
    <location>
        <begin position="23"/>
        <end position="122"/>
    </location>
</feature>
<evidence type="ECO:0000256" key="10">
    <source>
        <dbReference type="ARBA" id="ARBA00023157"/>
    </source>
</evidence>
<keyword evidence="15" id="KW-1185">Reference proteome</keyword>
<gene>
    <name evidence="14" type="ORF">RchiOBHm_Chr1g0351251</name>
</gene>
<dbReference type="SUPFAM" id="SSF49503">
    <property type="entry name" value="Cupredoxins"/>
    <property type="match status" value="1"/>
</dbReference>
<dbReference type="CDD" id="cd04216">
    <property type="entry name" value="Phytocyanin"/>
    <property type="match status" value="1"/>
</dbReference>
<evidence type="ECO:0000256" key="6">
    <source>
        <dbReference type="ARBA" id="ARBA00022982"/>
    </source>
</evidence>
<evidence type="ECO:0000256" key="3">
    <source>
        <dbReference type="ARBA" id="ARBA00022692"/>
    </source>
</evidence>
<dbReference type="InterPro" id="IPR008972">
    <property type="entry name" value="Cupredoxin"/>
</dbReference>
<evidence type="ECO:0000256" key="1">
    <source>
        <dbReference type="ARBA" id="ARBA00004479"/>
    </source>
</evidence>
<dbReference type="PANTHER" id="PTHR33021:SF306">
    <property type="entry name" value="BLUE COPPER PROTEIN-LIKE"/>
    <property type="match status" value="1"/>
</dbReference>
<sequence length="122" mass="13420">MARITAALAVIPLFAVFPSMEATQYVVGDDQGWNSDVDYYSWIAGKTFHVGDSLVFSYTLGDHNVVVAANSNVYDKCATTPNLGVWTSGSDVLTLPSTGTYYFLCEFHCDFSEQRIKVEVNS</sequence>
<evidence type="ECO:0000256" key="12">
    <source>
        <dbReference type="SAM" id="SignalP"/>
    </source>
</evidence>
<keyword evidence="3" id="KW-0812">Transmembrane</keyword>
<dbReference type="InterPro" id="IPR039391">
    <property type="entry name" value="Phytocyanin-like"/>
</dbReference>
<feature type="signal peptide" evidence="12">
    <location>
        <begin position="1"/>
        <end position="22"/>
    </location>
</feature>
<dbReference type="OrthoDB" id="1934652at2759"/>
<dbReference type="PANTHER" id="PTHR33021">
    <property type="entry name" value="BLUE COPPER PROTEIN"/>
    <property type="match status" value="1"/>
</dbReference>
<dbReference type="Gramene" id="PRQ57704">
    <property type="protein sequence ID" value="PRQ57704"/>
    <property type="gene ID" value="RchiOBHm_Chr1g0351251"/>
</dbReference>
<keyword evidence="9" id="KW-0472">Membrane</keyword>
<evidence type="ECO:0000256" key="7">
    <source>
        <dbReference type="ARBA" id="ARBA00022989"/>
    </source>
</evidence>
<dbReference type="InterPro" id="IPR003245">
    <property type="entry name" value="Phytocyanin_dom"/>
</dbReference>
<dbReference type="EMBL" id="PDCK01000039">
    <property type="protein sequence ID" value="PRQ57704.1"/>
    <property type="molecule type" value="Genomic_DNA"/>
</dbReference>
<keyword evidence="6" id="KW-0249">Electron transport</keyword>
<evidence type="ECO:0000256" key="8">
    <source>
        <dbReference type="ARBA" id="ARBA00023008"/>
    </source>
</evidence>
<keyword evidence="7" id="KW-1133">Transmembrane helix</keyword>
<keyword evidence="10" id="KW-1015">Disulfide bond</keyword>
<keyword evidence="8" id="KW-0186">Copper</keyword>
<comment type="caution">
    <text evidence="14">The sequence shown here is derived from an EMBL/GenBank/DDBJ whole genome shotgun (WGS) entry which is preliminary data.</text>
</comment>
<dbReference type="GO" id="GO:0005886">
    <property type="term" value="C:plasma membrane"/>
    <property type="evidence" value="ECO:0007669"/>
    <property type="project" value="TreeGrafter"/>
</dbReference>